<protein>
    <submittedName>
        <fullName evidence="1">Cupin domain-containing protein</fullName>
    </submittedName>
</protein>
<dbReference type="RefSeq" id="WP_239679242.1">
    <property type="nucleotide sequence ID" value="NZ_CP070499.1"/>
</dbReference>
<dbReference type="KEGG" id="nhy:JQS43_12430"/>
<dbReference type="InterPro" id="IPR011051">
    <property type="entry name" value="RmlC_Cupin_sf"/>
</dbReference>
<organism evidence="1 2">
    <name type="scientific">Natronosporangium hydrolyticum</name>
    <dbReference type="NCBI Taxonomy" id="2811111"/>
    <lineage>
        <taxon>Bacteria</taxon>
        <taxon>Bacillati</taxon>
        <taxon>Actinomycetota</taxon>
        <taxon>Actinomycetes</taxon>
        <taxon>Micromonosporales</taxon>
        <taxon>Micromonosporaceae</taxon>
        <taxon>Natronosporangium</taxon>
    </lineage>
</organism>
<sequence>MPPVEIKRFDQPDETRPFEGNGWADVVNVADHPVAAGHFEPGWRWSKNVKPIAGTDSCQVSHLGYCLAGQMRVYMDDGSEQDVTAGTVVAIPPGHDAEVIGDEACILLDFGEVADYARR</sequence>
<dbReference type="AlphaFoldDB" id="A0A895YQH9"/>
<dbReference type="EMBL" id="CP070499">
    <property type="protein sequence ID" value="QSB16996.1"/>
    <property type="molecule type" value="Genomic_DNA"/>
</dbReference>
<evidence type="ECO:0000313" key="2">
    <source>
        <dbReference type="Proteomes" id="UP000662857"/>
    </source>
</evidence>
<dbReference type="Gene3D" id="2.60.120.10">
    <property type="entry name" value="Jelly Rolls"/>
    <property type="match status" value="1"/>
</dbReference>
<dbReference type="InterPro" id="IPR014710">
    <property type="entry name" value="RmlC-like_jellyroll"/>
</dbReference>
<accession>A0A895YQH9</accession>
<proteinExistence type="predicted"/>
<dbReference type="Proteomes" id="UP000662857">
    <property type="component" value="Chromosome"/>
</dbReference>
<name>A0A895YQH9_9ACTN</name>
<evidence type="ECO:0000313" key="1">
    <source>
        <dbReference type="EMBL" id="QSB16996.1"/>
    </source>
</evidence>
<keyword evidence="2" id="KW-1185">Reference proteome</keyword>
<dbReference type="SUPFAM" id="SSF51182">
    <property type="entry name" value="RmlC-like cupins"/>
    <property type="match status" value="1"/>
</dbReference>
<reference evidence="1" key="1">
    <citation type="submission" date="2021-02" db="EMBL/GenBank/DDBJ databases">
        <title>Natrosporangium hydrolyticum gen. nov., sp. nov, a haloalkaliphilic actinobacterium from a soda solonchak soil.</title>
        <authorList>
            <person name="Sorokin D.Y."/>
            <person name="Khijniak T.V."/>
            <person name="Zakharycheva A.P."/>
            <person name="Boueva O.V."/>
            <person name="Ariskina E.V."/>
            <person name="Hahnke R.L."/>
            <person name="Bunk B."/>
            <person name="Sproer C."/>
            <person name="Schumann P."/>
            <person name="Evtushenko L.I."/>
            <person name="Kublanov I.V."/>
        </authorList>
    </citation>
    <scope>NUCLEOTIDE SEQUENCE</scope>
    <source>
        <strain evidence="1">DSM 106523</strain>
    </source>
</reference>
<dbReference type="CDD" id="cd06990">
    <property type="entry name" value="cupin_DUF861"/>
    <property type="match status" value="1"/>
</dbReference>
<gene>
    <name evidence="1" type="ORF">JQS43_12430</name>
</gene>